<keyword evidence="3 9" id="KW-0808">Transferase</keyword>
<evidence type="ECO:0000259" key="11">
    <source>
        <dbReference type="Pfam" id="PF03816"/>
    </source>
</evidence>
<dbReference type="GO" id="GO:0070726">
    <property type="term" value="P:cell wall assembly"/>
    <property type="evidence" value="ECO:0007669"/>
    <property type="project" value="UniProtKB-UniRule"/>
</dbReference>
<feature type="topological domain" description="Cytoplasmic" evidence="9">
    <location>
        <begin position="1"/>
        <end position="11"/>
    </location>
</feature>
<dbReference type="GO" id="GO:0016780">
    <property type="term" value="F:phosphotransferase activity, for other substituted phosphate groups"/>
    <property type="evidence" value="ECO:0007669"/>
    <property type="project" value="UniProtKB-UniRule"/>
</dbReference>
<keyword evidence="8 9" id="KW-0961">Cell wall biogenesis/degradation</keyword>
<dbReference type="InterPro" id="IPR023734">
    <property type="entry name" value="TagU"/>
</dbReference>
<comment type="subcellular location">
    <subcellularLocation>
        <location evidence="9">Cell membrane</location>
        <topology evidence="9">Single-pass type II membrane protein</topology>
    </subcellularLocation>
</comment>
<dbReference type="InterPro" id="IPR004474">
    <property type="entry name" value="LytR_CpsA_psr"/>
</dbReference>
<evidence type="ECO:0000256" key="1">
    <source>
        <dbReference type="ARBA" id="ARBA00006068"/>
    </source>
</evidence>
<evidence type="ECO:0000256" key="10">
    <source>
        <dbReference type="SAM" id="Phobius"/>
    </source>
</evidence>
<evidence type="ECO:0000256" key="8">
    <source>
        <dbReference type="ARBA" id="ARBA00023316"/>
    </source>
</evidence>
<dbReference type="NCBIfam" id="NF006897">
    <property type="entry name" value="PRK09379.1"/>
    <property type="match status" value="1"/>
</dbReference>
<keyword evidence="7 9" id="KW-0472">Membrane</keyword>
<sequence>MGRKDKKLKKKKWPWILGILGVIVIGLGVYLFTIYNSFTNTLDEIHEPIEREVSEKRTIDQEVVLSEQDPFSVLLLGVDEREDDRGRSDTMVVMTVNPADESTKMVSIPRDTYTEIVGRGTTDKINHAYAFGGIEMSMATVENLLDIPIDYVLQVNMEGFQDIVDAVGGVEVNNSLAFDEFKEGTIELDGDDALAYVRMRKQDPEGDFGRQKRQKQVIQGIMKKGASVNSLLNYKDIFNALGDNVRTNMTFDEMMDVQSNYRDAIGTVDQVMVEDGTGETINGIWYYMMNDAELAEIQSTLKTHLNM</sequence>
<comment type="function">
    <text evidence="9">May catalyze the final step in cell wall teichoic acid biosynthesis, the transfer of the anionic cell wall polymers (APs) from their lipid-linked precursor to the cell wall peptidoglycan (PG).</text>
</comment>
<reference evidence="12" key="1">
    <citation type="submission" date="2016-10" db="EMBL/GenBank/DDBJ databases">
        <authorList>
            <person name="See-Too W.S."/>
        </authorList>
    </citation>
    <scope>NUCLEOTIDE SEQUENCE</scope>
    <source>
        <strain evidence="12">DSM 22276</strain>
    </source>
</reference>
<organism evidence="12 13">
    <name type="scientific">Planococcus donghaensis</name>
    <dbReference type="NCBI Taxonomy" id="414778"/>
    <lineage>
        <taxon>Bacteria</taxon>
        <taxon>Bacillati</taxon>
        <taxon>Bacillota</taxon>
        <taxon>Bacilli</taxon>
        <taxon>Bacillales</taxon>
        <taxon>Caryophanaceae</taxon>
        <taxon>Planococcus</taxon>
    </lineage>
</organism>
<dbReference type="Pfam" id="PF03816">
    <property type="entry name" value="LytR_cpsA_psr"/>
    <property type="match status" value="1"/>
</dbReference>
<evidence type="ECO:0000256" key="4">
    <source>
        <dbReference type="ARBA" id="ARBA00022692"/>
    </source>
</evidence>
<evidence type="ECO:0000313" key="13">
    <source>
        <dbReference type="Proteomes" id="UP000092495"/>
    </source>
</evidence>
<evidence type="ECO:0000256" key="9">
    <source>
        <dbReference type="HAMAP-Rule" id="MF_01140"/>
    </source>
</evidence>
<name>A0A1C7EET4_9BACL</name>
<evidence type="ECO:0000256" key="3">
    <source>
        <dbReference type="ARBA" id="ARBA00022679"/>
    </source>
</evidence>
<dbReference type="AlphaFoldDB" id="A0A1C7EET4"/>
<evidence type="ECO:0000313" key="12">
    <source>
        <dbReference type="EMBL" id="ANU22474.1"/>
    </source>
</evidence>
<keyword evidence="2 9" id="KW-1003">Cell membrane</keyword>
<feature type="topological domain" description="Extracellular" evidence="9">
    <location>
        <begin position="33"/>
        <end position="307"/>
    </location>
</feature>
<protein>
    <recommendedName>
        <fullName evidence="9">Polyisoprenyl-teichoic acid--peptidoglycan teichoic acid transferase TagU</fullName>
        <ecNumber evidence="9">2.7.8.-</ecNumber>
    </recommendedName>
</protein>
<keyword evidence="5 9" id="KW-0735">Signal-anchor</keyword>
<gene>
    <name evidence="9" type="primary">tagU</name>
    <name evidence="12" type="ORF">BCM40_03495</name>
</gene>
<dbReference type="Gene3D" id="3.40.630.190">
    <property type="entry name" value="LCP protein"/>
    <property type="match status" value="1"/>
</dbReference>
<dbReference type="GO" id="GO:0005886">
    <property type="term" value="C:plasma membrane"/>
    <property type="evidence" value="ECO:0007669"/>
    <property type="project" value="UniProtKB-SubCell"/>
</dbReference>
<keyword evidence="13" id="KW-1185">Reference proteome</keyword>
<proteinExistence type="inferred from homology"/>
<dbReference type="EMBL" id="CP016543">
    <property type="protein sequence ID" value="ANU22474.1"/>
    <property type="molecule type" value="Genomic_DNA"/>
</dbReference>
<comment type="similarity">
    <text evidence="1 9">Belongs to the LytR/CpsA/Psr (LCP) family.</text>
</comment>
<dbReference type="Proteomes" id="UP000092495">
    <property type="component" value="Chromosome"/>
</dbReference>
<comment type="pathway">
    <text evidence="9">Cell wall biogenesis.</text>
</comment>
<dbReference type="STRING" id="414778.BCM40_03495"/>
<dbReference type="KEGG" id="pdg:BCM40_03495"/>
<keyword evidence="6 9" id="KW-1133">Transmembrane helix</keyword>
<dbReference type="EC" id="2.7.8.-" evidence="9"/>
<dbReference type="NCBIfam" id="TIGR00350">
    <property type="entry name" value="lytR_cpsA_psr"/>
    <property type="match status" value="1"/>
</dbReference>
<dbReference type="PANTHER" id="PTHR33392:SF6">
    <property type="entry name" value="POLYISOPRENYL-TEICHOIC ACID--PEPTIDOGLYCAN TEICHOIC ACID TRANSFERASE TAGU"/>
    <property type="match status" value="1"/>
</dbReference>
<dbReference type="HAMAP" id="MF_01140">
    <property type="entry name" value="TagU_transferase"/>
    <property type="match status" value="1"/>
</dbReference>
<feature type="domain" description="Cell envelope-related transcriptional attenuator" evidence="11">
    <location>
        <begin position="87"/>
        <end position="225"/>
    </location>
</feature>
<accession>A0A1C7EET4</accession>
<evidence type="ECO:0000256" key="6">
    <source>
        <dbReference type="ARBA" id="ARBA00022989"/>
    </source>
</evidence>
<evidence type="ECO:0000256" key="7">
    <source>
        <dbReference type="ARBA" id="ARBA00023136"/>
    </source>
</evidence>
<keyword evidence="4 9" id="KW-0812">Transmembrane</keyword>
<dbReference type="RefSeq" id="WP_065525581.1">
    <property type="nucleotide sequence ID" value="NZ_CP016543.2"/>
</dbReference>
<evidence type="ECO:0000256" key="5">
    <source>
        <dbReference type="ARBA" id="ARBA00022968"/>
    </source>
</evidence>
<feature type="transmembrane region" description="Helical" evidence="10">
    <location>
        <begin position="12"/>
        <end position="32"/>
    </location>
</feature>
<dbReference type="PANTHER" id="PTHR33392">
    <property type="entry name" value="POLYISOPRENYL-TEICHOIC ACID--PEPTIDOGLYCAN TEICHOIC ACID TRANSFERASE TAGU"/>
    <property type="match status" value="1"/>
</dbReference>
<dbReference type="InterPro" id="IPR050922">
    <property type="entry name" value="LytR/CpsA/Psr_CW_biosynth"/>
</dbReference>
<evidence type="ECO:0000256" key="2">
    <source>
        <dbReference type="ARBA" id="ARBA00022475"/>
    </source>
</evidence>
<dbReference type="OrthoDB" id="27330at2"/>